<proteinExistence type="predicted"/>
<dbReference type="RefSeq" id="WP_157335584.1">
    <property type="nucleotide sequence ID" value="NZ_RHLK01000005.1"/>
</dbReference>
<reference evidence="1 2" key="1">
    <citation type="journal article" date="2019" name="Microorganisms">
        <title>Paenibacillus lutrae sp. nov., A Chitinolytic Species Isolated from A River Otter in Castril Natural Park, Granada, Spain.</title>
        <authorList>
            <person name="Rodriguez M."/>
            <person name="Reina J.C."/>
            <person name="Bejar V."/>
            <person name="Llamas I."/>
        </authorList>
    </citation>
    <scope>NUCLEOTIDE SEQUENCE [LARGE SCALE GENOMIC DNA]</scope>
    <source>
        <strain evidence="1 2">N10</strain>
    </source>
</reference>
<protein>
    <submittedName>
        <fullName evidence="1">Uncharacterized protein</fullName>
    </submittedName>
</protein>
<gene>
    <name evidence="1" type="ORF">EDM21_11480</name>
</gene>
<organism evidence="1 2">
    <name type="scientific">Paenibacillus lutrae</name>
    <dbReference type="NCBI Taxonomy" id="2078573"/>
    <lineage>
        <taxon>Bacteria</taxon>
        <taxon>Bacillati</taxon>
        <taxon>Bacillota</taxon>
        <taxon>Bacilli</taxon>
        <taxon>Bacillales</taxon>
        <taxon>Paenibacillaceae</taxon>
        <taxon>Paenibacillus</taxon>
    </lineage>
</organism>
<evidence type="ECO:0000313" key="1">
    <source>
        <dbReference type="EMBL" id="MVP00132.1"/>
    </source>
</evidence>
<accession>A0A7X3FIA1</accession>
<comment type="caution">
    <text evidence="1">The sequence shown here is derived from an EMBL/GenBank/DDBJ whole genome shotgun (WGS) entry which is preliminary data.</text>
</comment>
<dbReference type="EMBL" id="RHLK01000005">
    <property type="protein sequence ID" value="MVP00132.1"/>
    <property type="molecule type" value="Genomic_DNA"/>
</dbReference>
<dbReference type="OrthoDB" id="2649859at2"/>
<dbReference type="Proteomes" id="UP000490800">
    <property type="component" value="Unassembled WGS sequence"/>
</dbReference>
<keyword evidence="2" id="KW-1185">Reference proteome</keyword>
<evidence type="ECO:0000313" key="2">
    <source>
        <dbReference type="Proteomes" id="UP000490800"/>
    </source>
</evidence>
<sequence>MKVKIDLTAGGELVKEAVIEIDDRKVEHLDEDQLRQAIEINIRSWADRTIGISWEITEGIEREDDLD</sequence>
<dbReference type="AlphaFoldDB" id="A0A7X3FIA1"/>
<name>A0A7X3FIA1_9BACL</name>